<dbReference type="RefSeq" id="WP_344463653.1">
    <property type="nucleotide sequence ID" value="NZ_BAAANT010000010.1"/>
</dbReference>
<feature type="chain" id="PRO_5046492303" evidence="2">
    <location>
        <begin position="28"/>
        <end position="100"/>
    </location>
</feature>
<feature type="region of interest" description="Disordered" evidence="1">
    <location>
        <begin position="24"/>
        <end position="43"/>
    </location>
</feature>
<feature type="compositionally biased region" description="Low complexity" evidence="1">
    <location>
        <begin position="24"/>
        <end position="39"/>
    </location>
</feature>
<name>A0ABP5L0W6_9ACTN</name>
<evidence type="ECO:0000256" key="2">
    <source>
        <dbReference type="SAM" id="SignalP"/>
    </source>
</evidence>
<dbReference type="Proteomes" id="UP001422759">
    <property type="component" value="Unassembled WGS sequence"/>
</dbReference>
<proteinExistence type="predicted"/>
<keyword evidence="4" id="KW-1185">Reference proteome</keyword>
<gene>
    <name evidence="3" type="ORF">GCM10009760_23180</name>
</gene>
<comment type="caution">
    <text evidence="3">The sequence shown here is derived from an EMBL/GenBank/DDBJ whole genome shotgun (WGS) entry which is preliminary data.</text>
</comment>
<dbReference type="EMBL" id="BAAANT010000010">
    <property type="protein sequence ID" value="GAA2140194.1"/>
    <property type="molecule type" value="Genomic_DNA"/>
</dbReference>
<feature type="signal peptide" evidence="2">
    <location>
        <begin position="1"/>
        <end position="27"/>
    </location>
</feature>
<accession>A0ABP5L0W6</accession>
<evidence type="ECO:0000313" key="4">
    <source>
        <dbReference type="Proteomes" id="UP001422759"/>
    </source>
</evidence>
<evidence type="ECO:0000256" key="1">
    <source>
        <dbReference type="SAM" id="MobiDB-lite"/>
    </source>
</evidence>
<organism evidence="3 4">
    <name type="scientific">Kitasatospora kazusensis</name>
    <dbReference type="NCBI Taxonomy" id="407974"/>
    <lineage>
        <taxon>Bacteria</taxon>
        <taxon>Bacillati</taxon>
        <taxon>Actinomycetota</taxon>
        <taxon>Actinomycetes</taxon>
        <taxon>Kitasatosporales</taxon>
        <taxon>Streptomycetaceae</taxon>
        <taxon>Kitasatospora</taxon>
    </lineage>
</organism>
<protein>
    <submittedName>
        <fullName evidence="3">Uncharacterized protein</fullName>
    </submittedName>
</protein>
<evidence type="ECO:0000313" key="3">
    <source>
        <dbReference type="EMBL" id="GAA2140194.1"/>
    </source>
</evidence>
<reference evidence="4" key="1">
    <citation type="journal article" date="2019" name="Int. J. Syst. Evol. Microbiol.">
        <title>The Global Catalogue of Microorganisms (GCM) 10K type strain sequencing project: providing services to taxonomists for standard genome sequencing and annotation.</title>
        <authorList>
            <consortium name="The Broad Institute Genomics Platform"/>
            <consortium name="The Broad Institute Genome Sequencing Center for Infectious Disease"/>
            <person name="Wu L."/>
            <person name="Ma J."/>
        </authorList>
    </citation>
    <scope>NUCLEOTIDE SEQUENCE [LARGE SCALE GENOMIC DNA]</scope>
    <source>
        <strain evidence="4">JCM 14560</strain>
    </source>
</reference>
<sequence length="100" mass="10116">MKKTNRILATVALSGAALGVIAAPAQAESAAAQPESASPVGTVGAMAHPGGLFGDVAFTLAELTSGMKMPDPDAMVEQAKNSPEGQAYMKAHPDMAAHQR</sequence>
<keyword evidence="2" id="KW-0732">Signal</keyword>